<proteinExistence type="predicted"/>
<gene>
    <name evidence="1" type="ORF">BJ212DRAFT_1303015</name>
</gene>
<accession>A0A9P7E177</accession>
<dbReference type="Proteomes" id="UP000807769">
    <property type="component" value="Unassembled WGS sequence"/>
</dbReference>
<name>A0A9P7E177_9AGAM</name>
<evidence type="ECO:0000313" key="1">
    <source>
        <dbReference type="EMBL" id="KAG1808399.1"/>
    </source>
</evidence>
<sequence length="223" mass="25391">MSTFNGHTLQLAVKGDVSRTDDLFSRLKVLNQAVTIYANRVRCALYRFRTYQHGRPMTKVEGQKGGAGAFEAVLEGRCTAHITPRPLLDEVLHRFLVDLASRGVPWRLRGRDSQLRYLRLCKLMPVHHTNTTLQIEDFALTISGILIIRKSDDRKKMRMHVEILQSLSMLKCSARTAASRPTSMSSTRIEFIVLHVRREQPDVDTDALDLTLTAVWQLPPLLE</sequence>
<dbReference type="GeneID" id="64627368"/>
<organism evidence="1 2">
    <name type="scientific">Suillus subaureus</name>
    <dbReference type="NCBI Taxonomy" id="48587"/>
    <lineage>
        <taxon>Eukaryota</taxon>
        <taxon>Fungi</taxon>
        <taxon>Dikarya</taxon>
        <taxon>Basidiomycota</taxon>
        <taxon>Agaricomycotina</taxon>
        <taxon>Agaricomycetes</taxon>
        <taxon>Agaricomycetidae</taxon>
        <taxon>Boletales</taxon>
        <taxon>Suillineae</taxon>
        <taxon>Suillaceae</taxon>
        <taxon>Suillus</taxon>
    </lineage>
</organism>
<reference evidence="1" key="1">
    <citation type="journal article" date="2020" name="New Phytol.">
        <title>Comparative genomics reveals dynamic genome evolution in host specialist ectomycorrhizal fungi.</title>
        <authorList>
            <person name="Lofgren L.A."/>
            <person name="Nguyen N.H."/>
            <person name="Vilgalys R."/>
            <person name="Ruytinx J."/>
            <person name="Liao H.L."/>
            <person name="Branco S."/>
            <person name="Kuo A."/>
            <person name="LaButti K."/>
            <person name="Lipzen A."/>
            <person name="Andreopoulos W."/>
            <person name="Pangilinan J."/>
            <person name="Riley R."/>
            <person name="Hundley H."/>
            <person name="Na H."/>
            <person name="Barry K."/>
            <person name="Grigoriev I.V."/>
            <person name="Stajich J.E."/>
            <person name="Kennedy P.G."/>
        </authorList>
    </citation>
    <scope>NUCLEOTIDE SEQUENCE</scope>
    <source>
        <strain evidence="1">MN1</strain>
    </source>
</reference>
<dbReference type="RefSeq" id="XP_041188614.1">
    <property type="nucleotide sequence ID" value="XM_041333351.1"/>
</dbReference>
<protein>
    <submittedName>
        <fullName evidence="1">Uncharacterized protein</fullName>
    </submittedName>
</protein>
<dbReference type="EMBL" id="JABBWG010000038">
    <property type="protein sequence ID" value="KAG1808399.1"/>
    <property type="molecule type" value="Genomic_DNA"/>
</dbReference>
<comment type="caution">
    <text evidence="1">The sequence shown here is derived from an EMBL/GenBank/DDBJ whole genome shotgun (WGS) entry which is preliminary data.</text>
</comment>
<evidence type="ECO:0000313" key="2">
    <source>
        <dbReference type="Proteomes" id="UP000807769"/>
    </source>
</evidence>
<dbReference type="AlphaFoldDB" id="A0A9P7E177"/>
<keyword evidence="2" id="KW-1185">Reference proteome</keyword>